<dbReference type="InterPro" id="IPR001279">
    <property type="entry name" value="Metallo-B-lactamas"/>
</dbReference>
<sequence length="337" mass="36855">MVFNLARTIWYITTIEMEKNAIGQEKSYFEVADGIWGLTDIFANVFVVKNESDGSWVLIDGGLKTGYSKIKKMVASLFGEGSRPAAILLTHGHFDHIGAVKRLATEWEVPVFAHYLELPYLTGKSAYPPADPSVGGGLMTYLSEFYPKQSEDLTGIVEAFPGIDASVPFLPDWSYIHTPGHSPGHVSFWRERDKVLIAGDAFVTTAAESAFSTLTQSKIVSGPPKYFTCDWLRAESSVETLASLMPNIVAAGHGKPMSGQEMQQDLLELAYYFQDLAVPKKGRYVMSPAITDSSGVVSLPKEGSNPVEMFLTISAVAALSALGLALYARYRTQKSLF</sequence>
<dbReference type="GO" id="GO:0004416">
    <property type="term" value="F:hydroxyacylglutathione hydrolase activity"/>
    <property type="evidence" value="ECO:0007669"/>
    <property type="project" value="UniProtKB-EC"/>
</dbReference>
<evidence type="ECO:0000313" key="3">
    <source>
        <dbReference type="EMBL" id="CAG5068827.1"/>
    </source>
</evidence>
<proteinExistence type="predicted"/>
<dbReference type="SMART" id="SM00849">
    <property type="entry name" value="Lactamase_B"/>
    <property type="match status" value="1"/>
</dbReference>
<accession>A0ABM8UMZ5</accession>
<dbReference type="CDD" id="cd07721">
    <property type="entry name" value="yflN-like_MBL-fold"/>
    <property type="match status" value="1"/>
</dbReference>
<dbReference type="PANTHER" id="PTHR42951:SF17">
    <property type="entry name" value="METALLO-BETA-LACTAMASE DOMAIN-CONTAINING PROTEIN"/>
    <property type="match status" value="1"/>
</dbReference>
<gene>
    <name evidence="3" type="primary">gloB_1</name>
    <name evidence="3" type="ORF">DYBT9623_01559</name>
</gene>
<dbReference type="EMBL" id="CAJRAU010000002">
    <property type="protein sequence ID" value="CAG5068827.1"/>
    <property type="molecule type" value="Genomic_DNA"/>
</dbReference>
<protein>
    <submittedName>
        <fullName evidence="3">Hydroxyacylglutathione hydrolase</fullName>
        <ecNumber evidence="3">3.1.2.6</ecNumber>
    </submittedName>
</protein>
<keyword evidence="1" id="KW-0812">Transmembrane</keyword>
<dbReference type="InterPro" id="IPR036866">
    <property type="entry name" value="RibonucZ/Hydroxyglut_hydro"/>
</dbReference>
<keyword evidence="1" id="KW-0472">Membrane</keyword>
<keyword evidence="4" id="KW-1185">Reference proteome</keyword>
<dbReference type="Pfam" id="PF00753">
    <property type="entry name" value="Lactamase_B"/>
    <property type="match status" value="1"/>
</dbReference>
<evidence type="ECO:0000313" key="4">
    <source>
        <dbReference type="Proteomes" id="UP000679725"/>
    </source>
</evidence>
<keyword evidence="1" id="KW-1133">Transmembrane helix</keyword>
<feature type="transmembrane region" description="Helical" evidence="1">
    <location>
        <begin position="309"/>
        <end position="328"/>
    </location>
</feature>
<reference evidence="3 4" key="1">
    <citation type="submission" date="2021-04" db="EMBL/GenBank/DDBJ databases">
        <authorList>
            <person name="Rodrigo-Torres L."/>
            <person name="Arahal R. D."/>
            <person name="Lucena T."/>
        </authorList>
    </citation>
    <scope>NUCLEOTIDE SEQUENCE [LARGE SCALE GENOMIC DNA]</scope>
    <source>
        <strain evidence="3 4">CECT 9623</strain>
    </source>
</reference>
<dbReference type="InterPro" id="IPR050855">
    <property type="entry name" value="NDM-1-like"/>
</dbReference>
<organism evidence="3 4">
    <name type="scientific">Dyadobacter linearis</name>
    <dbReference type="NCBI Taxonomy" id="2823330"/>
    <lineage>
        <taxon>Bacteria</taxon>
        <taxon>Pseudomonadati</taxon>
        <taxon>Bacteroidota</taxon>
        <taxon>Cytophagia</taxon>
        <taxon>Cytophagales</taxon>
        <taxon>Spirosomataceae</taxon>
        <taxon>Dyadobacter</taxon>
    </lineage>
</organism>
<dbReference type="Gene3D" id="3.60.15.10">
    <property type="entry name" value="Ribonuclease Z/Hydroxyacylglutathione hydrolase-like"/>
    <property type="match status" value="1"/>
</dbReference>
<dbReference type="EC" id="3.1.2.6" evidence="3"/>
<dbReference type="Proteomes" id="UP000679725">
    <property type="component" value="Unassembled WGS sequence"/>
</dbReference>
<keyword evidence="3" id="KW-0378">Hydrolase</keyword>
<feature type="domain" description="Metallo-beta-lactamase" evidence="2">
    <location>
        <begin position="42"/>
        <end position="253"/>
    </location>
</feature>
<evidence type="ECO:0000259" key="2">
    <source>
        <dbReference type="SMART" id="SM00849"/>
    </source>
</evidence>
<evidence type="ECO:0000256" key="1">
    <source>
        <dbReference type="SAM" id="Phobius"/>
    </source>
</evidence>
<comment type="caution">
    <text evidence="3">The sequence shown here is derived from an EMBL/GenBank/DDBJ whole genome shotgun (WGS) entry which is preliminary data.</text>
</comment>
<dbReference type="PANTHER" id="PTHR42951">
    <property type="entry name" value="METALLO-BETA-LACTAMASE DOMAIN-CONTAINING"/>
    <property type="match status" value="1"/>
</dbReference>
<name>A0ABM8UMZ5_9BACT</name>
<dbReference type="SUPFAM" id="SSF56281">
    <property type="entry name" value="Metallo-hydrolase/oxidoreductase"/>
    <property type="match status" value="1"/>
</dbReference>